<name>A0ABQ9GQU1_9NEOP</name>
<evidence type="ECO:0000313" key="1">
    <source>
        <dbReference type="EMBL" id="KAJ8874399.1"/>
    </source>
</evidence>
<gene>
    <name evidence="1" type="ORF">PR048_025248</name>
</gene>
<comment type="caution">
    <text evidence="1">The sequence shown here is derived from an EMBL/GenBank/DDBJ whole genome shotgun (WGS) entry which is preliminary data.</text>
</comment>
<dbReference type="Proteomes" id="UP001159363">
    <property type="component" value="Chromosome 9"/>
</dbReference>
<sequence>MPEYSKMAKKRSFKASYIKIYASNTYKTTQGSCTEPTHGFSTNIILGSPLNSPLQLDHSSLDTPQTTLNPNNRLARKQVMSVILSGMKQQWLLSGAAANEQTSDARFLGPKRPGGAAPRFPHVEIVLDDASGRRGLSRGSPAPPAFSFRRCTIINLPPPSSALKTSMLRATQISSLTLTRTPNGGNYPYVKPSRKAGFATIRRIRQLPVRQHHTADKSRSYIGKQHRKRVWIVWSAWLVTPRVPVPCNAHQLCGLQAWQGPRPRGHASESDSHLKGPAYLFFTPRMRLRSTGAIRTTMPCTSSAPSPLAARLRNEAQCAHRAPSNIVENYYFFHVAVFQNILRKPIIGIRTELYSRLPTNIMIGSPFRVHRYGRYGENTARQFRDLSWSHNSPTYATRQTDMTPELDGISY</sequence>
<accession>A0ABQ9GQU1</accession>
<reference evidence="1 2" key="1">
    <citation type="submission" date="2023-02" db="EMBL/GenBank/DDBJ databases">
        <title>LHISI_Scaffold_Assembly.</title>
        <authorList>
            <person name="Stuart O.P."/>
            <person name="Cleave R."/>
            <person name="Magrath M.J.L."/>
            <person name="Mikheyev A.S."/>
        </authorList>
    </citation>
    <scope>NUCLEOTIDE SEQUENCE [LARGE SCALE GENOMIC DNA]</scope>
    <source>
        <strain evidence="1">Daus_M_001</strain>
        <tissue evidence="1">Leg muscle</tissue>
    </source>
</reference>
<dbReference type="EMBL" id="JARBHB010000010">
    <property type="protein sequence ID" value="KAJ8874399.1"/>
    <property type="molecule type" value="Genomic_DNA"/>
</dbReference>
<protein>
    <submittedName>
        <fullName evidence="1">Uncharacterized protein</fullName>
    </submittedName>
</protein>
<proteinExistence type="predicted"/>
<evidence type="ECO:0000313" key="2">
    <source>
        <dbReference type="Proteomes" id="UP001159363"/>
    </source>
</evidence>
<organism evidence="1 2">
    <name type="scientific">Dryococelus australis</name>
    <dbReference type="NCBI Taxonomy" id="614101"/>
    <lineage>
        <taxon>Eukaryota</taxon>
        <taxon>Metazoa</taxon>
        <taxon>Ecdysozoa</taxon>
        <taxon>Arthropoda</taxon>
        <taxon>Hexapoda</taxon>
        <taxon>Insecta</taxon>
        <taxon>Pterygota</taxon>
        <taxon>Neoptera</taxon>
        <taxon>Polyneoptera</taxon>
        <taxon>Phasmatodea</taxon>
        <taxon>Verophasmatodea</taxon>
        <taxon>Anareolatae</taxon>
        <taxon>Phasmatidae</taxon>
        <taxon>Eurycanthinae</taxon>
        <taxon>Dryococelus</taxon>
    </lineage>
</organism>
<keyword evidence="2" id="KW-1185">Reference proteome</keyword>